<sequence>MLHEFLKLEDGMIDLQHHRGYILVEGGMIDQAHHRGYARRALDEASAMSDAVQVAVDWVKASGRVDTLIVVTSDHTHSLAFNGYPTRGSDITGQFYQC</sequence>
<keyword evidence="4" id="KW-1185">Reference proteome</keyword>
<organism evidence="3 4">
    <name type="scientific">Timema podura</name>
    <name type="common">Walking stick</name>
    <dbReference type="NCBI Taxonomy" id="61482"/>
    <lineage>
        <taxon>Eukaryota</taxon>
        <taxon>Metazoa</taxon>
        <taxon>Ecdysozoa</taxon>
        <taxon>Arthropoda</taxon>
        <taxon>Hexapoda</taxon>
        <taxon>Insecta</taxon>
        <taxon>Pterygota</taxon>
        <taxon>Neoptera</taxon>
        <taxon>Polyneoptera</taxon>
        <taxon>Phasmatodea</taxon>
        <taxon>Timematodea</taxon>
        <taxon>Timematoidea</taxon>
        <taxon>Timematidae</taxon>
        <taxon>Timema</taxon>
    </lineage>
</organism>
<evidence type="ECO:0000256" key="2">
    <source>
        <dbReference type="ARBA" id="ARBA00022553"/>
    </source>
</evidence>
<dbReference type="EMBL" id="CAJPIN010027930">
    <property type="protein sequence ID" value="CAG2063649.1"/>
    <property type="molecule type" value="Genomic_DNA"/>
</dbReference>
<comment type="caution">
    <text evidence="3">The sequence shown here is derived from an EMBL/GenBank/DDBJ whole genome shotgun (WGS) entry which is preliminary data.</text>
</comment>
<proteinExistence type="predicted"/>
<dbReference type="SUPFAM" id="SSF53649">
    <property type="entry name" value="Alkaline phosphatase-like"/>
    <property type="match status" value="1"/>
</dbReference>
<dbReference type="EC" id="3.1.3.1" evidence="1"/>
<evidence type="ECO:0000313" key="3">
    <source>
        <dbReference type="EMBL" id="CAG2063649.1"/>
    </source>
</evidence>
<dbReference type="InterPro" id="IPR001952">
    <property type="entry name" value="Alkaline_phosphatase"/>
</dbReference>
<dbReference type="Proteomes" id="UP001153148">
    <property type="component" value="Unassembled WGS sequence"/>
</dbReference>
<name>A0ABN7P952_TIMPD</name>
<dbReference type="PANTHER" id="PTHR11596:SF5">
    <property type="entry name" value="ALKALINE PHOSPHATASE"/>
    <property type="match status" value="1"/>
</dbReference>
<protein>
    <recommendedName>
        <fullName evidence="1">alkaline phosphatase</fullName>
        <ecNumber evidence="1">3.1.3.1</ecNumber>
    </recommendedName>
</protein>
<accession>A0ABN7P952</accession>
<dbReference type="InterPro" id="IPR017850">
    <property type="entry name" value="Alkaline_phosphatase_core_sf"/>
</dbReference>
<evidence type="ECO:0000256" key="1">
    <source>
        <dbReference type="ARBA" id="ARBA00012647"/>
    </source>
</evidence>
<dbReference type="Gene3D" id="3.40.720.10">
    <property type="entry name" value="Alkaline Phosphatase, subunit A"/>
    <property type="match status" value="1"/>
</dbReference>
<evidence type="ECO:0000313" key="4">
    <source>
        <dbReference type="Proteomes" id="UP001153148"/>
    </source>
</evidence>
<dbReference type="PANTHER" id="PTHR11596">
    <property type="entry name" value="ALKALINE PHOSPHATASE"/>
    <property type="match status" value="1"/>
</dbReference>
<gene>
    <name evidence="3" type="ORF">TPAB3V08_LOCUS10596</name>
</gene>
<reference evidence="3" key="1">
    <citation type="submission" date="2021-03" db="EMBL/GenBank/DDBJ databases">
        <authorList>
            <person name="Tran Van P."/>
        </authorList>
    </citation>
    <scope>NUCLEOTIDE SEQUENCE</scope>
</reference>
<keyword evidence="2" id="KW-0597">Phosphoprotein</keyword>
<dbReference type="Pfam" id="PF00245">
    <property type="entry name" value="Alk_phosphatase"/>
    <property type="match status" value="1"/>
</dbReference>